<reference evidence="1" key="1">
    <citation type="submission" date="2020-11" db="EMBL/GenBank/DDBJ databases">
        <authorList>
            <person name="Tran Van P."/>
        </authorList>
    </citation>
    <scope>NUCLEOTIDE SEQUENCE</scope>
</reference>
<sequence>MSTEILKAMSEPCVSRYDVSPRGEVDLEVCEWSSEVGRADRHHGALRGRQVHTAQYPDGIQVRALYLVTTTRYNSHDSTLTNQPLGGGCVLQVIRHGGVHHYQRPREKSESVP</sequence>
<evidence type="ECO:0000313" key="1">
    <source>
        <dbReference type="EMBL" id="CAD7438923.1"/>
    </source>
</evidence>
<protein>
    <submittedName>
        <fullName evidence="1">Uncharacterized protein</fullName>
    </submittedName>
</protein>
<organism evidence="1">
    <name type="scientific">Timema bartmani</name>
    <dbReference type="NCBI Taxonomy" id="61472"/>
    <lineage>
        <taxon>Eukaryota</taxon>
        <taxon>Metazoa</taxon>
        <taxon>Ecdysozoa</taxon>
        <taxon>Arthropoda</taxon>
        <taxon>Hexapoda</taxon>
        <taxon>Insecta</taxon>
        <taxon>Pterygota</taxon>
        <taxon>Neoptera</taxon>
        <taxon>Polyneoptera</taxon>
        <taxon>Phasmatodea</taxon>
        <taxon>Timematodea</taxon>
        <taxon>Timematoidea</taxon>
        <taxon>Timematidae</taxon>
        <taxon>Timema</taxon>
    </lineage>
</organism>
<name>A0A7R9HX86_9NEOP</name>
<accession>A0A7R9HX86</accession>
<dbReference type="AlphaFoldDB" id="A0A7R9HX86"/>
<gene>
    <name evidence="1" type="ORF">TBIB3V08_LOCUS1507</name>
</gene>
<proteinExistence type="predicted"/>
<dbReference type="EMBL" id="OD564555">
    <property type="protein sequence ID" value="CAD7438923.1"/>
    <property type="molecule type" value="Genomic_DNA"/>
</dbReference>